<dbReference type="EMBL" id="BOOJ01000002">
    <property type="protein sequence ID" value="GIH89562.1"/>
    <property type="molecule type" value="Genomic_DNA"/>
</dbReference>
<evidence type="ECO:0000313" key="4">
    <source>
        <dbReference type="Proteomes" id="UP000619788"/>
    </source>
</evidence>
<protein>
    <recommendedName>
        <fullName evidence="5">DNA-directed RNA polymerase specialized sigma subunit, sigma24 family</fullName>
    </recommendedName>
</protein>
<name>A0A8J3SBA6_9ACTN</name>
<keyword evidence="2" id="KW-1133">Transmembrane helix</keyword>
<keyword evidence="4" id="KW-1185">Reference proteome</keyword>
<dbReference type="SUPFAM" id="SSF88659">
    <property type="entry name" value="Sigma3 and sigma4 domains of RNA polymerase sigma factors"/>
    <property type="match status" value="1"/>
</dbReference>
<feature type="region of interest" description="Disordered" evidence="1">
    <location>
        <begin position="200"/>
        <end position="269"/>
    </location>
</feature>
<dbReference type="InterPro" id="IPR036388">
    <property type="entry name" value="WH-like_DNA-bd_sf"/>
</dbReference>
<gene>
    <name evidence="3" type="ORF">Psi01_01920</name>
</gene>
<reference evidence="3 4" key="1">
    <citation type="submission" date="2021-01" db="EMBL/GenBank/DDBJ databases">
        <title>Whole genome shotgun sequence of Planobispora siamensis NBRC 107568.</title>
        <authorList>
            <person name="Komaki H."/>
            <person name="Tamura T."/>
        </authorList>
    </citation>
    <scope>NUCLEOTIDE SEQUENCE [LARGE SCALE GENOMIC DNA]</scope>
    <source>
        <strain evidence="3 4">NBRC 107568</strain>
    </source>
</reference>
<keyword evidence="2" id="KW-0472">Membrane</keyword>
<sequence length="543" mass="57176">MRRYTGFREFVQRDQRSLVGTALLLTGSHDQAIRLVLKAFRTVGLAWPPTAWENPTQHAFVTLYHAFLRRPTAAGPTALVRLPARRRLIVVACLHNGRTPAEMADILDLPVETVEAEVTEALATLTKGDRKRLANRFATQAGEASVPDLSERSFKALRRRGRRRALLTALAVLVMAGLIVTLTPQGQSWTSALALGEKAPQSRATTTSPASAGTPADSPGSTGAPESAGSANPSASPAPSASPEPSNSSTASPETPVSTKASPAPWQAPRTSSVIRYAVPGECGARPETPWAGKVLCAGWRLKLAPGGERGQASGGPRETTLEVPDAVQSLGYGDGAHRTLSPVISPDGHRVAYLSAADLRYVAHDLPTGTRRYLSPALTPADVERGPSVSVSGDGRRFTVDLATGRLRTDFATGSASRPSPGDRTPAEQAADWLRTRYPAWKDSPTGRYAAAVAQADAGGEGIIHIVDATARRVFKRLPLPSSGSGVTGEVVGWLNAREVVVALTGGDASGLYRVHAVSGQSRRLPDLPAADRIALGALTAR</sequence>
<evidence type="ECO:0000313" key="3">
    <source>
        <dbReference type="EMBL" id="GIH89562.1"/>
    </source>
</evidence>
<comment type="caution">
    <text evidence="3">The sequence shown here is derived from an EMBL/GenBank/DDBJ whole genome shotgun (WGS) entry which is preliminary data.</text>
</comment>
<dbReference type="AlphaFoldDB" id="A0A8J3SBA6"/>
<proteinExistence type="predicted"/>
<dbReference type="SUPFAM" id="SSF50969">
    <property type="entry name" value="YVTN repeat-like/Quinoprotein amine dehydrogenase"/>
    <property type="match status" value="1"/>
</dbReference>
<organism evidence="3 4">
    <name type="scientific">Planobispora siamensis</name>
    <dbReference type="NCBI Taxonomy" id="936338"/>
    <lineage>
        <taxon>Bacteria</taxon>
        <taxon>Bacillati</taxon>
        <taxon>Actinomycetota</taxon>
        <taxon>Actinomycetes</taxon>
        <taxon>Streptosporangiales</taxon>
        <taxon>Streptosporangiaceae</taxon>
        <taxon>Planobispora</taxon>
    </lineage>
</organism>
<dbReference type="Proteomes" id="UP000619788">
    <property type="component" value="Unassembled WGS sequence"/>
</dbReference>
<keyword evidence="2" id="KW-0812">Transmembrane</keyword>
<dbReference type="Gene3D" id="1.10.10.10">
    <property type="entry name" value="Winged helix-like DNA-binding domain superfamily/Winged helix DNA-binding domain"/>
    <property type="match status" value="1"/>
</dbReference>
<dbReference type="InterPro" id="IPR011044">
    <property type="entry name" value="Quino_amine_DH_bsu"/>
</dbReference>
<feature type="compositionally biased region" description="Low complexity" evidence="1">
    <location>
        <begin position="200"/>
        <end position="256"/>
    </location>
</feature>
<feature type="transmembrane region" description="Helical" evidence="2">
    <location>
        <begin position="165"/>
        <end position="183"/>
    </location>
</feature>
<accession>A0A8J3SBA6</accession>
<dbReference type="InterPro" id="IPR013324">
    <property type="entry name" value="RNA_pol_sigma_r3/r4-like"/>
</dbReference>
<evidence type="ECO:0008006" key="5">
    <source>
        <dbReference type="Google" id="ProtNLM"/>
    </source>
</evidence>
<evidence type="ECO:0000256" key="1">
    <source>
        <dbReference type="SAM" id="MobiDB-lite"/>
    </source>
</evidence>
<evidence type="ECO:0000256" key="2">
    <source>
        <dbReference type="SAM" id="Phobius"/>
    </source>
</evidence>